<dbReference type="RefSeq" id="WP_003386651.1">
    <property type="nucleotide sequence ID" value="NZ_APBN01000001.1"/>
</dbReference>
<sequence length="162" mass="18226">MFTVQPEGFEAISDCARRFQEDVEKLAERFSLEVDGRFPAMELHVHPRLQATLEYALWGEAGVVAVKGKLNALTDDLADCKTISVTMKFSLSCDPQTDIEWLKQRIEEILYGEVELFWHRPPAGHIGHIELTIAFQAEPGASRMNEYVRCVLGIVTGKMMAA</sequence>
<reference evidence="1 2" key="1">
    <citation type="submission" date="2013-03" db="EMBL/GenBank/DDBJ databases">
        <title>Assembly of a new bacterial strain Brevibacillus borstelensis AK1.</title>
        <authorList>
            <person name="Rajan I."/>
            <person name="PoliReddy D."/>
            <person name="Sugumar T."/>
            <person name="Rathinam K."/>
            <person name="Alqarawi S."/>
            <person name="Khalil A.B."/>
            <person name="Sivakumar N."/>
        </authorList>
    </citation>
    <scope>NUCLEOTIDE SEQUENCE [LARGE SCALE GENOMIC DNA]</scope>
    <source>
        <strain evidence="1 2">AK1</strain>
    </source>
</reference>
<evidence type="ECO:0000313" key="1">
    <source>
        <dbReference type="EMBL" id="EMT54817.1"/>
    </source>
</evidence>
<protein>
    <submittedName>
        <fullName evidence="1">Uncharacterized protein</fullName>
    </submittedName>
</protein>
<evidence type="ECO:0000313" key="2">
    <source>
        <dbReference type="Proteomes" id="UP000012081"/>
    </source>
</evidence>
<dbReference type="PATRIC" id="fig|1300222.3.peg.908"/>
<gene>
    <name evidence="1" type="ORF">I532_04395</name>
</gene>
<dbReference type="Proteomes" id="UP000012081">
    <property type="component" value="Unassembled WGS sequence"/>
</dbReference>
<accession>M8DMV4</accession>
<name>M8DMV4_9BACL</name>
<comment type="caution">
    <text evidence="1">The sequence shown here is derived from an EMBL/GenBank/DDBJ whole genome shotgun (WGS) entry which is preliminary data.</text>
</comment>
<dbReference type="OrthoDB" id="2471410at2"/>
<dbReference type="EMBL" id="APBN01000001">
    <property type="protein sequence ID" value="EMT54817.1"/>
    <property type="molecule type" value="Genomic_DNA"/>
</dbReference>
<dbReference type="STRING" id="1300222.I532_04395"/>
<keyword evidence="2" id="KW-1185">Reference proteome</keyword>
<organism evidence="1 2">
    <name type="scientific">Brevibacillus borstelensis AK1</name>
    <dbReference type="NCBI Taxonomy" id="1300222"/>
    <lineage>
        <taxon>Bacteria</taxon>
        <taxon>Bacillati</taxon>
        <taxon>Bacillota</taxon>
        <taxon>Bacilli</taxon>
        <taxon>Bacillales</taxon>
        <taxon>Paenibacillaceae</taxon>
        <taxon>Brevibacillus</taxon>
    </lineage>
</organism>
<dbReference type="AlphaFoldDB" id="M8DMV4"/>
<proteinExistence type="predicted"/>